<dbReference type="EMBL" id="CP141531">
    <property type="protein sequence ID" value="WRO06728.1"/>
    <property type="molecule type" value="Genomic_DNA"/>
</dbReference>
<accession>A0AB38Z836</accession>
<evidence type="ECO:0000313" key="1">
    <source>
        <dbReference type="EMBL" id="WRO06728.1"/>
    </source>
</evidence>
<dbReference type="Proteomes" id="UP001327986">
    <property type="component" value="Chromosome"/>
</dbReference>
<protein>
    <submittedName>
        <fullName evidence="1">Uncharacterized protein</fullName>
    </submittedName>
</protein>
<proteinExistence type="predicted"/>
<sequence length="54" mass="6434">MAVSKPIPYDKRIELEKKYGHWAVETAIGVCPRNDIRCIEREAKRLHESRVKRR</sequence>
<dbReference type="RefSeq" id="WP_324664272.1">
    <property type="nucleotide sequence ID" value="NZ_CP141531.1"/>
</dbReference>
<reference evidence="1" key="1">
    <citation type="submission" date="2023-12" db="EMBL/GenBank/DDBJ databases">
        <title>Isolation of organohalide respiring bacteria Dehalococcoides mccartyi strain GPTCE1 in groundwater collected near a chemical plant in Suzhou, China.</title>
        <authorList>
            <person name="Liu G."/>
        </authorList>
    </citation>
    <scope>NUCLEOTIDE SEQUENCE</scope>
    <source>
        <strain evidence="1">GPTCE1</strain>
    </source>
</reference>
<organism evidence="1 2">
    <name type="scientific">Dehalococcoides mccartyi</name>
    <dbReference type="NCBI Taxonomy" id="61435"/>
    <lineage>
        <taxon>Bacteria</taxon>
        <taxon>Bacillati</taxon>
        <taxon>Chloroflexota</taxon>
        <taxon>Dehalococcoidia</taxon>
        <taxon>Dehalococcoidales</taxon>
        <taxon>Dehalococcoidaceae</taxon>
        <taxon>Dehalococcoides</taxon>
    </lineage>
</organism>
<name>A0AB38Z836_9CHLR</name>
<evidence type="ECO:0000313" key="2">
    <source>
        <dbReference type="Proteomes" id="UP001327986"/>
    </source>
</evidence>
<dbReference type="AlphaFoldDB" id="A0AB38Z836"/>
<gene>
    <name evidence="1" type="ORF">VLL09_04885</name>
</gene>